<dbReference type="Gene3D" id="3.40.50.12780">
    <property type="entry name" value="N-terminal domain of ligase-like"/>
    <property type="match status" value="1"/>
</dbReference>
<comment type="caution">
    <text evidence="1">The sequence shown here is derived from an EMBL/GenBank/DDBJ whole genome shotgun (WGS) entry which is preliminary data.</text>
</comment>
<dbReference type="InterPro" id="IPR042099">
    <property type="entry name" value="ANL_N_sf"/>
</dbReference>
<keyword evidence="1" id="KW-0436">Ligase</keyword>
<gene>
    <name evidence="1" type="ORF">H9634_09665</name>
</gene>
<dbReference type="SUPFAM" id="SSF56801">
    <property type="entry name" value="Acetyl-CoA synthetase-like"/>
    <property type="match status" value="1"/>
</dbReference>
<dbReference type="RefSeq" id="WP_191726455.1">
    <property type="nucleotide sequence ID" value="NZ_JACSPY010000008.1"/>
</dbReference>
<accession>A0ABR8WVM5</accession>
<organism evidence="1 2">
    <name type="scientific">Brevibacterium gallinarum</name>
    <dbReference type="NCBI Taxonomy" id="2762220"/>
    <lineage>
        <taxon>Bacteria</taxon>
        <taxon>Bacillati</taxon>
        <taxon>Actinomycetota</taxon>
        <taxon>Actinomycetes</taxon>
        <taxon>Micrococcales</taxon>
        <taxon>Brevibacteriaceae</taxon>
        <taxon>Brevibacterium</taxon>
    </lineage>
</organism>
<name>A0ABR8WVM5_9MICO</name>
<reference evidence="1 2" key="1">
    <citation type="submission" date="2020-08" db="EMBL/GenBank/DDBJ databases">
        <title>A Genomic Blueprint of the Chicken Gut Microbiome.</title>
        <authorList>
            <person name="Gilroy R."/>
            <person name="Ravi A."/>
            <person name="Getino M."/>
            <person name="Pursley I."/>
            <person name="Horton D.L."/>
            <person name="Alikhan N.-F."/>
            <person name="Baker D."/>
            <person name="Gharbi K."/>
            <person name="Hall N."/>
            <person name="Watson M."/>
            <person name="Adriaenssens E.M."/>
            <person name="Foster-Nyarko E."/>
            <person name="Jarju S."/>
            <person name="Secka A."/>
            <person name="Antonio M."/>
            <person name="Oren A."/>
            <person name="Chaudhuri R."/>
            <person name="La Ragione R.M."/>
            <person name="Hildebrand F."/>
            <person name="Pallen M.J."/>
        </authorList>
    </citation>
    <scope>NUCLEOTIDE SEQUENCE [LARGE SCALE GENOMIC DNA]</scope>
    <source>
        <strain evidence="1 2">Re57</strain>
    </source>
</reference>
<protein>
    <submittedName>
        <fullName evidence="1">Phenylacetate--CoA ligase family protein</fullName>
    </submittedName>
</protein>
<dbReference type="PANTHER" id="PTHR43845:SF1">
    <property type="entry name" value="BLR5969 PROTEIN"/>
    <property type="match status" value="1"/>
</dbReference>
<dbReference type="InterPro" id="IPR045851">
    <property type="entry name" value="AMP-bd_C_sf"/>
</dbReference>
<evidence type="ECO:0000313" key="2">
    <source>
        <dbReference type="Proteomes" id="UP000651517"/>
    </source>
</evidence>
<dbReference type="GO" id="GO:0016874">
    <property type="term" value="F:ligase activity"/>
    <property type="evidence" value="ECO:0007669"/>
    <property type="project" value="UniProtKB-KW"/>
</dbReference>
<keyword evidence="2" id="KW-1185">Reference proteome</keyword>
<sequence>MNAQDTRVPAEPHASAEFSRRLQAAADANPALADRLAAHHFDPASAHSPADLDALPVQSKDELLASRAHLSPRFTPRRIFQSPGPIYEAQPPGPDPWRWGEALNAAGLQPGDVVANCFGYHLSPAGVMFDEAITAAGATVLPAGIGSQQLQVQALMDLGIRGYVGLPSYLKALIDVCAAAGGSPESFPVRWALVTAEPLPHQLRSALQEWVPQVRMAYGSAEAGLIAYEDGQGAGMVTAAGVDVAVCDITTGSRLDAGEGEVVLSLIRAEAPLVRFGTGDLSAWVADESGTPVTDEQGRRRLAGVLGRVGQAVKVRGMFLHPRQAAAVMDRVDGVAAYRFVISRTAHRDDVRCEIVPAAGAAAEAVRTASAEEIRAGLRFNAEVQLVSQLPDDGQTLVDTRSWD</sequence>
<dbReference type="EMBL" id="JACSPY010000008">
    <property type="protein sequence ID" value="MBD8021045.1"/>
    <property type="molecule type" value="Genomic_DNA"/>
</dbReference>
<dbReference type="PANTHER" id="PTHR43845">
    <property type="entry name" value="BLR5969 PROTEIN"/>
    <property type="match status" value="1"/>
</dbReference>
<proteinExistence type="predicted"/>
<dbReference type="Proteomes" id="UP000651517">
    <property type="component" value="Unassembled WGS sequence"/>
</dbReference>
<dbReference type="Gene3D" id="3.30.300.30">
    <property type="match status" value="1"/>
</dbReference>
<evidence type="ECO:0000313" key="1">
    <source>
        <dbReference type="EMBL" id="MBD8021045.1"/>
    </source>
</evidence>